<evidence type="ECO:0000313" key="6">
    <source>
        <dbReference type="EMBL" id="GGM07532.1"/>
    </source>
</evidence>
<dbReference type="PROSITE" id="PS00211">
    <property type="entry name" value="ABC_TRANSPORTER_1"/>
    <property type="match status" value="1"/>
</dbReference>
<proteinExistence type="predicted"/>
<dbReference type="PANTHER" id="PTHR42781">
    <property type="entry name" value="SPERMIDINE/PUTRESCINE IMPORT ATP-BINDING PROTEIN POTA"/>
    <property type="match status" value="1"/>
</dbReference>
<evidence type="ECO:0000256" key="4">
    <source>
        <dbReference type="SAM" id="MobiDB-lite"/>
    </source>
</evidence>
<dbReference type="InterPro" id="IPR008995">
    <property type="entry name" value="Mo/tungstate-bd_C_term_dom"/>
</dbReference>
<evidence type="ECO:0000256" key="1">
    <source>
        <dbReference type="ARBA" id="ARBA00022448"/>
    </source>
</evidence>
<comment type="caution">
    <text evidence="6">The sequence shown here is derived from an EMBL/GenBank/DDBJ whole genome shotgun (WGS) entry which is preliminary data.</text>
</comment>
<evidence type="ECO:0000256" key="3">
    <source>
        <dbReference type="ARBA" id="ARBA00022840"/>
    </source>
</evidence>
<dbReference type="PROSITE" id="PS50893">
    <property type="entry name" value="ABC_TRANSPORTER_2"/>
    <property type="match status" value="1"/>
</dbReference>
<dbReference type="SMART" id="SM00382">
    <property type="entry name" value="AAA"/>
    <property type="match status" value="1"/>
</dbReference>
<dbReference type="InterPro" id="IPR017871">
    <property type="entry name" value="ABC_transporter-like_CS"/>
</dbReference>
<dbReference type="Gene3D" id="2.40.50.100">
    <property type="match status" value="1"/>
</dbReference>
<evidence type="ECO:0000259" key="5">
    <source>
        <dbReference type="PROSITE" id="PS50893"/>
    </source>
</evidence>
<dbReference type="InterPro" id="IPR050093">
    <property type="entry name" value="ABC_SmlMolc_Importer"/>
</dbReference>
<reference evidence="7" key="1">
    <citation type="journal article" date="2019" name="Int. J. Syst. Evol. Microbiol.">
        <title>The Global Catalogue of Microorganisms (GCM) 10K type strain sequencing project: providing services to taxonomists for standard genome sequencing and annotation.</title>
        <authorList>
            <consortium name="The Broad Institute Genomics Platform"/>
            <consortium name="The Broad Institute Genome Sequencing Center for Infectious Disease"/>
            <person name="Wu L."/>
            <person name="Ma J."/>
        </authorList>
    </citation>
    <scope>NUCLEOTIDE SEQUENCE [LARGE SCALE GENOMIC DNA]</scope>
    <source>
        <strain evidence="7">JCM 15443</strain>
    </source>
</reference>
<dbReference type="Proteomes" id="UP000661918">
    <property type="component" value="Unassembled WGS sequence"/>
</dbReference>
<protein>
    <submittedName>
        <fullName evidence="6">Iron ABC transporter ATP-binding protein</fullName>
    </submittedName>
</protein>
<keyword evidence="1" id="KW-0813">Transport</keyword>
<accession>A0ABQ2GQS3</accession>
<organism evidence="6 7">
    <name type="scientific">Deinococcus aerophilus</name>
    <dbReference type="NCBI Taxonomy" id="522488"/>
    <lineage>
        <taxon>Bacteria</taxon>
        <taxon>Thermotogati</taxon>
        <taxon>Deinococcota</taxon>
        <taxon>Deinococci</taxon>
        <taxon>Deinococcales</taxon>
        <taxon>Deinococcaceae</taxon>
        <taxon>Deinococcus</taxon>
    </lineage>
</organism>
<dbReference type="Pfam" id="PF00005">
    <property type="entry name" value="ABC_tran"/>
    <property type="match status" value="1"/>
</dbReference>
<dbReference type="GO" id="GO:0005524">
    <property type="term" value="F:ATP binding"/>
    <property type="evidence" value="ECO:0007669"/>
    <property type="project" value="UniProtKB-KW"/>
</dbReference>
<gene>
    <name evidence="6" type="ORF">GCM10010841_14790</name>
</gene>
<dbReference type="InterPro" id="IPR027417">
    <property type="entry name" value="P-loop_NTPase"/>
</dbReference>
<evidence type="ECO:0000313" key="7">
    <source>
        <dbReference type="Proteomes" id="UP000661918"/>
    </source>
</evidence>
<dbReference type="SUPFAM" id="SSF50331">
    <property type="entry name" value="MOP-like"/>
    <property type="match status" value="1"/>
</dbReference>
<dbReference type="InterPro" id="IPR003593">
    <property type="entry name" value="AAA+_ATPase"/>
</dbReference>
<dbReference type="PANTHER" id="PTHR42781:SF4">
    <property type="entry name" value="SPERMIDINE_PUTRESCINE IMPORT ATP-BINDING PROTEIN POTA"/>
    <property type="match status" value="1"/>
</dbReference>
<dbReference type="EMBL" id="BMOM01000009">
    <property type="protein sequence ID" value="GGM07532.1"/>
    <property type="molecule type" value="Genomic_DNA"/>
</dbReference>
<dbReference type="SUPFAM" id="SSF52540">
    <property type="entry name" value="P-loop containing nucleoside triphosphate hydrolases"/>
    <property type="match status" value="1"/>
</dbReference>
<keyword evidence="2" id="KW-0547">Nucleotide-binding</keyword>
<feature type="region of interest" description="Disordered" evidence="4">
    <location>
        <begin position="1"/>
        <end position="28"/>
    </location>
</feature>
<dbReference type="InterPro" id="IPR013611">
    <property type="entry name" value="Transp-assoc_OB_typ2"/>
</dbReference>
<sequence length="386" mass="42039">MKEVPMTMTVMTPEPSAPNAAPHRAASTAPPALELRHLSKRFSVHRSGSDLPSVVDDLNLQVAPGELLTLLGPSGCGKTTTLRLIAGLEEPDGGEVWIDGRNMTAPFQPPERRGVGLVFQDYALFPHLSVLDNVLFGLRRLPRAERLPRARETLSLVGLTVFESRMPHQLSGGQQQRVALARALAPRPRLLLLDEPFSNLDAQLRHATRQEVRTILRRSGVAAILVTHDQEEALAFSDRIALMRAGQIEQLGTPQDIYTWPRTAFVASFLGRSNLLSGTVQAGVARTLLGPVLLEDLGAGETLQEGDNPVPDGLQMISLRPEHLTFTDDPSGAEAVIVAREFGGHAVTYTLSLGQHEVLLHETGHPLRAEGERVRIRAARPGRAVR</sequence>
<dbReference type="InterPro" id="IPR003439">
    <property type="entry name" value="ABC_transporter-like_ATP-bd"/>
</dbReference>
<dbReference type="Gene3D" id="3.40.50.300">
    <property type="entry name" value="P-loop containing nucleotide triphosphate hydrolases"/>
    <property type="match status" value="1"/>
</dbReference>
<keyword evidence="3 6" id="KW-0067">ATP-binding</keyword>
<feature type="domain" description="ABC transporter" evidence="5">
    <location>
        <begin position="33"/>
        <end position="270"/>
    </location>
</feature>
<name>A0ABQ2GQS3_9DEIO</name>
<evidence type="ECO:0000256" key="2">
    <source>
        <dbReference type="ARBA" id="ARBA00022741"/>
    </source>
</evidence>
<dbReference type="Pfam" id="PF08402">
    <property type="entry name" value="TOBE_2"/>
    <property type="match status" value="1"/>
</dbReference>
<keyword evidence="7" id="KW-1185">Reference proteome</keyword>